<accession>A0A125T2B6</accession>
<protein>
    <submittedName>
        <fullName evidence="1">Uncharacterized protein</fullName>
    </submittedName>
</protein>
<evidence type="ECO:0000313" key="2">
    <source>
        <dbReference type="Proteomes" id="UP000218263"/>
    </source>
</evidence>
<keyword evidence="2" id="KW-1185">Reference proteome</keyword>
<dbReference type="EMBL" id="AP017313">
    <property type="protein sequence ID" value="BAU52771.1"/>
    <property type="molecule type" value="Genomic_DNA"/>
</dbReference>
<dbReference type="Proteomes" id="UP000218263">
    <property type="component" value="Chromosome"/>
</dbReference>
<dbReference type="RefSeq" id="WP_096350058.1">
    <property type="nucleotide sequence ID" value="NZ_AP017313.1"/>
</dbReference>
<gene>
    <name evidence="1" type="ORF">MgSA37_00934</name>
</gene>
<proteinExistence type="predicted"/>
<sequence>MKKKIYLIAATFVLMLAAFSSQAATLTDNNLSKEAIAAMTTEQKQARIQEINARVAEIKAMDKSQLSREDRKELRTELKADKREARAMGGGIYLSVGAIIIIILLLILILG</sequence>
<dbReference type="AlphaFoldDB" id="A0A125T2B6"/>
<reference evidence="1 2" key="1">
    <citation type="submission" date="2015-12" db="EMBL/GenBank/DDBJ databases">
        <title>Genome sequence of Mucilaginibacter gotjawali.</title>
        <authorList>
            <person name="Lee J.S."/>
            <person name="Lee K.C."/>
            <person name="Kim K.K."/>
            <person name="Lee B.W."/>
        </authorList>
    </citation>
    <scope>NUCLEOTIDE SEQUENCE [LARGE SCALE GENOMIC DNA]</scope>
    <source>
        <strain evidence="1 2">SA3-7</strain>
    </source>
</reference>
<name>A0A125T2B6_9SPHI</name>
<dbReference type="OrthoDB" id="799395at2"/>
<evidence type="ECO:0000313" key="1">
    <source>
        <dbReference type="EMBL" id="BAU52771.1"/>
    </source>
</evidence>
<organism evidence="1 2">
    <name type="scientific">Mucilaginibacter gotjawali</name>
    <dbReference type="NCBI Taxonomy" id="1550579"/>
    <lineage>
        <taxon>Bacteria</taxon>
        <taxon>Pseudomonadati</taxon>
        <taxon>Bacteroidota</taxon>
        <taxon>Sphingobacteriia</taxon>
        <taxon>Sphingobacteriales</taxon>
        <taxon>Sphingobacteriaceae</taxon>
        <taxon>Mucilaginibacter</taxon>
    </lineage>
</organism>
<dbReference type="KEGG" id="mgot:MgSA37_00934"/>